<dbReference type="InterPro" id="IPR012337">
    <property type="entry name" value="RNaseH-like_sf"/>
</dbReference>
<organism evidence="2 3">
    <name type="scientific">Massilia polaris</name>
    <dbReference type="NCBI Taxonomy" id="2728846"/>
    <lineage>
        <taxon>Bacteria</taxon>
        <taxon>Pseudomonadati</taxon>
        <taxon>Pseudomonadota</taxon>
        <taxon>Betaproteobacteria</taxon>
        <taxon>Burkholderiales</taxon>
        <taxon>Oxalobacteraceae</taxon>
        <taxon>Telluria group</taxon>
        <taxon>Massilia</taxon>
    </lineage>
</organism>
<dbReference type="InterPro" id="IPR033390">
    <property type="entry name" value="Rv2179c-like"/>
</dbReference>
<dbReference type="EMBL" id="JABBGG010000007">
    <property type="protein sequence ID" value="NML62243.1"/>
    <property type="molecule type" value="Genomic_DNA"/>
</dbReference>
<feature type="domain" description="3'-5' exoribonuclease Rv2179c-like" evidence="1">
    <location>
        <begin position="2"/>
        <end position="170"/>
    </location>
</feature>
<comment type="caution">
    <text evidence="2">The sequence shown here is derived from an EMBL/GenBank/DDBJ whole genome shotgun (WGS) entry which is preliminary data.</text>
</comment>
<name>A0A848HSJ4_9BURK</name>
<proteinExistence type="predicted"/>
<dbReference type="Proteomes" id="UP000583752">
    <property type="component" value="Unassembled WGS sequence"/>
</dbReference>
<dbReference type="GO" id="GO:0003676">
    <property type="term" value="F:nucleic acid binding"/>
    <property type="evidence" value="ECO:0007669"/>
    <property type="project" value="InterPro"/>
</dbReference>
<dbReference type="AlphaFoldDB" id="A0A848HSJ4"/>
<dbReference type="RefSeq" id="WP_169466993.1">
    <property type="nucleotide sequence ID" value="NZ_JABBGG010000007.1"/>
</dbReference>
<reference evidence="2 3" key="1">
    <citation type="submission" date="2020-04" db="EMBL/GenBank/DDBJ databases">
        <title>Massilia sp. RP-1-19 isolated from soil.</title>
        <authorList>
            <person name="Dahal R.H."/>
        </authorList>
    </citation>
    <scope>NUCLEOTIDE SEQUENCE [LARGE SCALE GENOMIC DNA]</scope>
    <source>
        <strain evidence="2 3">RP-1-19</strain>
    </source>
</reference>
<evidence type="ECO:0000259" key="1">
    <source>
        <dbReference type="Pfam" id="PF16473"/>
    </source>
</evidence>
<dbReference type="Pfam" id="PF16473">
    <property type="entry name" value="Rv2179c-like"/>
    <property type="match status" value="1"/>
</dbReference>
<keyword evidence="3" id="KW-1185">Reference proteome</keyword>
<evidence type="ECO:0000313" key="3">
    <source>
        <dbReference type="Proteomes" id="UP000583752"/>
    </source>
</evidence>
<dbReference type="Gene3D" id="3.30.420.10">
    <property type="entry name" value="Ribonuclease H-like superfamily/Ribonuclease H"/>
    <property type="match status" value="1"/>
</dbReference>
<sequence>MNDVMVDLETMGTGPNAAIIAIGAVEFDLAKGEVGDRFYAVVSLESSVTNGGVIDPSTVIWWLGQSDEARKAVCADAEHINVALLRFTTWLSQCAARDDLRVWGNGAGFDNVVLEEAYRRSQLTRPWHFWNNRCYRTMKGLQPDLKAVRTGTHHNALDDAMTQAKHLIAVMQHRPTAAHAGGLQSCTCPSGDGSLGWPCPVHPAHESPERNVTE</sequence>
<protein>
    <submittedName>
        <fullName evidence="2">3'-5' exoribonuclease</fullName>
    </submittedName>
</protein>
<evidence type="ECO:0000313" key="2">
    <source>
        <dbReference type="EMBL" id="NML62243.1"/>
    </source>
</evidence>
<dbReference type="SUPFAM" id="SSF53098">
    <property type="entry name" value="Ribonuclease H-like"/>
    <property type="match status" value="1"/>
</dbReference>
<gene>
    <name evidence="2" type="ORF">HHL21_14395</name>
</gene>
<accession>A0A848HSJ4</accession>
<dbReference type="InterPro" id="IPR036397">
    <property type="entry name" value="RNaseH_sf"/>
</dbReference>